<evidence type="ECO:0000313" key="6">
    <source>
        <dbReference type="EMBL" id="CEP64835.1"/>
    </source>
</evidence>
<dbReference type="AlphaFoldDB" id="A0A0C7MXV1"/>
<reference evidence="6 7" key="1">
    <citation type="submission" date="2014-12" db="EMBL/GenBank/DDBJ databases">
        <authorList>
            <person name="Neuveglise Cecile"/>
        </authorList>
    </citation>
    <scope>NUCLEOTIDE SEQUENCE [LARGE SCALE GENOMIC DNA]</scope>
    <source>
        <strain evidence="6 7">CBS 12615</strain>
    </source>
</reference>
<comment type="similarity">
    <text evidence="1 3">Belongs to the SNW family.</text>
</comment>
<dbReference type="RefSeq" id="XP_022631036.1">
    <property type="nucleotide sequence ID" value="XM_022771410.1"/>
</dbReference>
<comment type="subunit">
    <text evidence="3">Associated with the spliceosome.</text>
</comment>
<comment type="function">
    <text evidence="3">Involved in pre-mRNA splicing.</text>
</comment>
<evidence type="ECO:0000256" key="1">
    <source>
        <dbReference type="ARBA" id="ARBA00010197"/>
    </source>
</evidence>
<dbReference type="GO" id="GO:0000398">
    <property type="term" value="P:mRNA splicing, via spliceosome"/>
    <property type="evidence" value="ECO:0007669"/>
    <property type="project" value="InterPro"/>
</dbReference>
<sequence length="459" mass="51636">MSFSYSLSALLPKPKHSQNVLEPSSEIQELIALSNDPITIDNDEQESDTFTDRAVNFQAFLPLRQKFPDLKIPLPSETEVRDTYEHTKAFFDTILKEKLNPQGTTTTKGVKGTDGTKTIEYKSGNDSSGERNRVLKIVDRKVDPLQPKMFKVKKVVKPLNEDEPFAPILHRSDDRAPQLSKEEREKWAIPSAISNWKNPNGYAIALDKRVAVDGKSNRGSDLHHQINDGFTELSEALDTAEKDARRDVKLRAEAKRMLAEQDARDKEEKLRLLALKAREERANAAKSPAASIGNEDDSVRNREAEKKKRRLQLEKDLRQSKMSTADRLRALAAKQNREISEKVIIGAAKASDTSGVQYDSRFFSKAANANAARSANQVYDNPLFVQTGINTMYRPNFSQLADSQRTEDITQSLGKQVFDTTSEKRGREGPVEFTEAQMDQEEPAASEMELDASRTHRAT</sequence>
<feature type="compositionally biased region" description="Basic and acidic residues" evidence="4">
    <location>
        <begin position="297"/>
        <end position="311"/>
    </location>
</feature>
<dbReference type="Pfam" id="PF02731">
    <property type="entry name" value="SKIP_SNW"/>
    <property type="match status" value="1"/>
</dbReference>
<feature type="region of interest" description="Disordered" evidence="4">
    <location>
        <begin position="283"/>
        <end position="311"/>
    </location>
</feature>
<keyword evidence="7" id="KW-1185">Reference proteome</keyword>
<keyword evidence="3" id="KW-0507">mRNA processing</keyword>
<keyword evidence="3" id="KW-0539">Nucleus</keyword>
<dbReference type="InterPro" id="IPR004015">
    <property type="entry name" value="SKI-int_prot_SKIP_SNW-dom"/>
</dbReference>
<feature type="compositionally biased region" description="Polar residues" evidence="4">
    <location>
        <begin position="406"/>
        <end position="420"/>
    </location>
</feature>
<keyword evidence="3" id="KW-0508">mRNA splicing</keyword>
<protein>
    <recommendedName>
        <fullName evidence="2 3">Pre-mRNA-processing protein 45</fullName>
    </recommendedName>
</protein>
<dbReference type="GO" id="GO:0005681">
    <property type="term" value="C:spliceosomal complex"/>
    <property type="evidence" value="ECO:0007669"/>
    <property type="project" value="UniProtKB-UniRule"/>
</dbReference>
<dbReference type="GeneID" id="34688404"/>
<dbReference type="EMBL" id="LN736373">
    <property type="protein sequence ID" value="CEP64835.1"/>
    <property type="molecule type" value="Genomic_DNA"/>
</dbReference>
<feature type="domain" description="SKI-interacting protein SKIP SNW" evidence="5">
    <location>
        <begin position="118"/>
        <end position="281"/>
    </location>
</feature>
<evidence type="ECO:0000256" key="3">
    <source>
        <dbReference type="RuleBase" id="RU367140"/>
    </source>
</evidence>
<name>A0A0C7MXV1_9SACH</name>
<gene>
    <name evidence="6" type="ORF">LALA0_S14e00364g</name>
</gene>
<feature type="region of interest" description="Disordered" evidence="4">
    <location>
        <begin position="406"/>
        <end position="459"/>
    </location>
</feature>
<feature type="compositionally biased region" description="Basic and acidic residues" evidence="4">
    <location>
        <begin position="421"/>
        <end position="430"/>
    </location>
</feature>
<evidence type="ECO:0000313" key="7">
    <source>
        <dbReference type="Proteomes" id="UP000054304"/>
    </source>
</evidence>
<accession>A0A0C7MXV1</accession>
<proteinExistence type="inferred from homology"/>
<feature type="compositionally biased region" description="Acidic residues" evidence="4">
    <location>
        <begin position="438"/>
        <end position="450"/>
    </location>
</feature>
<organism evidence="6 7">
    <name type="scientific">Lachancea lanzarotensis</name>
    <dbReference type="NCBI Taxonomy" id="1245769"/>
    <lineage>
        <taxon>Eukaryota</taxon>
        <taxon>Fungi</taxon>
        <taxon>Dikarya</taxon>
        <taxon>Ascomycota</taxon>
        <taxon>Saccharomycotina</taxon>
        <taxon>Saccharomycetes</taxon>
        <taxon>Saccharomycetales</taxon>
        <taxon>Saccharomycetaceae</taxon>
        <taxon>Lachancea</taxon>
    </lineage>
</organism>
<dbReference type="InterPro" id="IPR017862">
    <property type="entry name" value="SKI-int_prot_SKIP"/>
</dbReference>
<evidence type="ECO:0000256" key="2">
    <source>
        <dbReference type="ARBA" id="ARBA00022160"/>
    </source>
</evidence>
<evidence type="ECO:0000256" key="4">
    <source>
        <dbReference type="SAM" id="MobiDB-lite"/>
    </source>
</evidence>
<evidence type="ECO:0000259" key="5">
    <source>
        <dbReference type="Pfam" id="PF02731"/>
    </source>
</evidence>
<keyword evidence="3" id="KW-0747">Spliceosome</keyword>
<dbReference type="Proteomes" id="UP000054304">
    <property type="component" value="Unassembled WGS sequence"/>
</dbReference>
<comment type="subcellular location">
    <subcellularLocation>
        <location evidence="3">Nucleus</location>
    </subcellularLocation>
</comment>
<dbReference type="STRING" id="1245769.A0A0C7MXV1"/>
<dbReference type="OrthoDB" id="666364at2759"/>
<dbReference type="PANTHER" id="PTHR12096">
    <property type="entry name" value="NUCLEAR PROTEIN SKIP-RELATED"/>
    <property type="match status" value="1"/>
</dbReference>
<dbReference type="HOGENOM" id="CLU_006601_3_1_1"/>